<gene>
    <name evidence="2" type="ORF">METZ01_LOCUS497717</name>
</gene>
<dbReference type="PROSITE" id="PS50885">
    <property type="entry name" value="HAMP"/>
    <property type="match status" value="1"/>
</dbReference>
<name>A0A383DKP3_9ZZZZ</name>
<protein>
    <recommendedName>
        <fullName evidence="1">HAMP domain-containing protein</fullName>
    </recommendedName>
</protein>
<dbReference type="AlphaFoldDB" id="A0A383DKP3"/>
<dbReference type="GO" id="GO:0016020">
    <property type="term" value="C:membrane"/>
    <property type="evidence" value="ECO:0007669"/>
    <property type="project" value="InterPro"/>
</dbReference>
<evidence type="ECO:0000313" key="2">
    <source>
        <dbReference type="EMBL" id="SVE44863.1"/>
    </source>
</evidence>
<sequence>MIFDAEDLVSIAENVTGLGTTGEVLMFAGGEDGSPVTLLSRRRHMAPMQQGQIIQLSEISEDIQAALTKQSKPVTHVRDDRGQLVWMASRYIPQLKWGLVVKVDASEEEVRSDVLLTALVDIGLSVSAFAILGGALLGLYFARPVQQLAEVVQRLNAGDIDVRALVQGDDEITYLAENLNSYLDTLSKENKRPEDA</sequence>
<dbReference type="SUPFAM" id="SSF158472">
    <property type="entry name" value="HAMP domain-like"/>
    <property type="match status" value="1"/>
</dbReference>
<reference evidence="2" key="1">
    <citation type="submission" date="2018-05" db="EMBL/GenBank/DDBJ databases">
        <authorList>
            <person name="Lanie J.A."/>
            <person name="Ng W.-L."/>
            <person name="Kazmierczak K.M."/>
            <person name="Andrzejewski T.M."/>
            <person name="Davidsen T.M."/>
            <person name="Wayne K.J."/>
            <person name="Tettelin H."/>
            <person name="Glass J.I."/>
            <person name="Rusch D."/>
            <person name="Podicherti R."/>
            <person name="Tsui H.-C.T."/>
            <person name="Winkler M.E."/>
        </authorList>
    </citation>
    <scope>NUCLEOTIDE SEQUENCE</scope>
</reference>
<dbReference type="Gene3D" id="6.10.340.10">
    <property type="match status" value="1"/>
</dbReference>
<accession>A0A383DKP3</accession>
<evidence type="ECO:0000259" key="1">
    <source>
        <dbReference type="PROSITE" id="PS50885"/>
    </source>
</evidence>
<dbReference type="CDD" id="cd06225">
    <property type="entry name" value="HAMP"/>
    <property type="match status" value="1"/>
</dbReference>
<dbReference type="SMART" id="SM00304">
    <property type="entry name" value="HAMP"/>
    <property type="match status" value="1"/>
</dbReference>
<dbReference type="GO" id="GO:0007165">
    <property type="term" value="P:signal transduction"/>
    <property type="evidence" value="ECO:0007669"/>
    <property type="project" value="InterPro"/>
</dbReference>
<dbReference type="InterPro" id="IPR003660">
    <property type="entry name" value="HAMP_dom"/>
</dbReference>
<feature type="domain" description="HAMP" evidence="1">
    <location>
        <begin position="139"/>
        <end position="191"/>
    </location>
</feature>
<organism evidence="2">
    <name type="scientific">marine metagenome</name>
    <dbReference type="NCBI Taxonomy" id="408172"/>
    <lineage>
        <taxon>unclassified sequences</taxon>
        <taxon>metagenomes</taxon>
        <taxon>ecological metagenomes</taxon>
    </lineage>
</organism>
<dbReference type="Pfam" id="PF00672">
    <property type="entry name" value="HAMP"/>
    <property type="match status" value="1"/>
</dbReference>
<proteinExistence type="predicted"/>
<dbReference type="EMBL" id="UINC01218014">
    <property type="protein sequence ID" value="SVE44863.1"/>
    <property type="molecule type" value="Genomic_DNA"/>
</dbReference>